<keyword evidence="1" id="KW-0805">Transcription regulation</keyword>
<evidence type="ECO:0000313" key="6">
    <source>
        <dbReference type="Proteomes" id="UP000823597"/>
    </source>
</evidence>
<dbReference type="Pfam" id="PF12833">
    <property type="entry name" value="HTH_18"/>
    <property type="match status" value="1"/>
</dbReference>
<evidence type="ECO:0000256" key="2">
    <source>
        <dbReference type="ARBA" id="ARBA00023125"/>
    </source>
</evidence>
<reference evidence="5" key="2">
    <citation type="journal article" date="2021" name="PeerJ">
        <title>Extensive microbial diversity within the chicken gut microbiome revealed by metagenomics and culture.</title>
        <authorList>
            <person name="Gilroy R."/>
            <person name="Ravi A."/>
            <person name="Getino M."/>
            <person name="Pursley I."/>
            <person name="Horton D.L."/>
            <person name="Alikhan N.F."/>
            <person name="Baker D."/>
            <person name="Gharbi K."/>
            <person name="Hall N."/>
            <person name="Watson M."/>
            <person name="Adriaenssens E.M."/>
            <person name="Foster-Nyarko E."/>
            <person name="Jarju S."/>
            <person name="Secka A."/>
            <person name="Antonio M."/>
            <person name="Oren A."/>
            <person name="Chaudhuri R.R."/>
            <person name="La Ragione R."/>
            <person name="Hildebrand F."/>
            <person name="Pallen M.J."/>
        </authorList>
    </citation>
    <scope>NUCLEOTIDE SEQUENCE</scope>
    <source>
        <strain evidence="5">10037</strain>
    </source>
</reference>
<dbReference type="AlphaFoldDB" id="A0A9D9I617"/>
<dbReference type="GO" id="GO:0003700">
    <property type="term" value="F:DNA-binding transcription factor activity"/>
    <property type="evidence" value="ECO:0007669"/>
    <property type="project" value="InterPro"/>
</dbReference>
<dbReference type="SUPFAM" id="SSF46689">
    <property type="entry name" value="Homeodomain-like"/>
    <property type="match status" value="1"/>
</dbReference>
<accession>A0A9D9I617</accession>
<dbReference type="InterPro" id="IPR009057">
    <property type="entry name" value="Homeodomain-like_sf"/>
</dbReference>
<feature type="domain" description="HTH araC/xylS-type" evidence="4">
    <location>
        <begin position="219"/>
        <end position="297"/>
    </location>
</feature>
<sequence>MNTDILDIKTVHQCNSCLGCKTSYPQACVIRLDGGRADAGYKEIRFGFCTVLMIDHGDGKAGCCGCRCYDFSEATMVFLSPGHAFDMEDGHALPGKGWLLAFDPGLLDGLPEQLDNYTFFHYRKNEALHLSLREKNKISGCLHELEEELRHPVDSHSETLISDYIKMILDYCRRYYERQFITRGDANKSIIKKTDCILEDFIMSGKLERRLFPTAGYCASLLDLSENYLNDLLKAETGKGFEDYFKLRLIGASKKMLLGKGLTTEAIAKRLGFPNADSFRYAFEKITGTEPEKYLISRN</sequence>
<organism evidence="5 6">
    <name type="scientific">Candidatus Merdivivens pullistercoris</name>
    <dbReference type="NCBI Taxonomy" id="2840873"/>
    <lineage>
        <taxon>Bacteria</taxon>
        <taxon>Pseudomonadati</taxon>
        <taxon>Bacteroidota</taxon>
        <taxon>Bacteroidia</taxon>
        <taxon>Bacteroidales</taxon>
        <taxon>Muribaculaceae</taxon>
        <taxon>Muribaculaceae incertae sedis</taxon>
        <taxon>Candidatus Merdivivens</taxon>
    </lineage>
</organism>
<proteinExistence type="predicted"/>
<dbReference type="InterPro" id="IPR018060">
    <property type="entry name" value="HTH_AraC"/>
</dbReference>
<keyword evidence="2" id="KW-0238">DNA-binding</keyword>
<dbReference type="SMART" id="SM00342">
    <property type="entry name" value="HTH_ARAC"/>
    <property type="match status" value="1"/>
</dbReference>
<dbReference type="EMBL" id="JADIME010000079">
    <property type="protein sequence ID" value="MBO8465853.1"/>
    <property type="molecule type" value="Genomic_DNA"/>
</dbReference>
<evidence type="ECO:0000313" key="5">
    <source>
        <dbReference type="EMBL" id="MBO8465853.1"/>
    </source>
</evidence>
<dbReference type="PROSITE" id="PS01124">
    <property type="entry name" value="HTH_ARAC_FAMILY_2"/>
    <property type="match status" value="1"/>
</dbReference>
<evidence type="ECO:0000259" key="4">
    <source>
        <dbReference type="PROSITE" id="PS01124"/>
    </source>
</evidence>
<dbReference type="PANTHER" id="PTHR43280">
    <property type="entry name" value="ARAC-FAMILY TRANSCRIPTIONAL REGULATOR"/>
    <property type="match status" value="1"/>
</dbReference>
<dbReference type="GO" id="GO:0043565">
    <property type="term" value="F:sequence-specific DNA binding"/>
    <property type="evidence" value="ECO:0007669"/>
    <property type="project" value="InterPro"/>
</dbReference>
<keyword evidence="3" id="KW-0804">Transcription</keyword>
<evidence type="ECO:0000256" key="1">
    <source>
        <dbReference type="ARBA" id="ARBA00023015"/>
    </source>
</evidence>
<protein>
    <submittedName>
        <fullName evidence="5">AraC family transcriptional regulator</fullName>
    </submittedName>
</protein>
<name>A0A9D9I617_9BACT</name>
<reference evidence="5" key="1">
    <citation type="submission" date="2020-10" db="EMBL/GenBank/DDBJ databases">
        <authorList>
            <person name="Gilroy R."/>
        </authorList>
    </citation>
    <scope>NUCLEOTIDE SEQUENCE</scope>
    <source>
        <strain evidence="5">10037</strain>
    </source>
</reference>
<dbReference type="Proteomes" id="UP000823597">
    <property type="component" value="Unassembled WGS sequence"/>
</dbReference>
<dbReference type="Gene3D" id="1.10.10.60">
    <property type="entry name" value="Homeodomain-like"/>
    <property type="match status" value="1"/>
</dbReference>
<gene>
    <name evidence="5" type="ORF">IAB93_07655</name>
</gene>
<evidence type="ECO:0000256" key="3">
    <source>
        <dbReference type="ARBA" id="ARBA00023163"/>
    </source>
</evidence>
<comment type="caution">
    <text evidence="5">The sequence shown here is derived from an EMBL/GenBank/DDBJ whole genome shotgun (WGS) entry which is preliminary data.</text>
</comment>
<dbReference type="PANTHER" id="PTHR43280:SF32">
    <property type="entry name" value="TRANSCRIPTIONAL REGULATORY PROTEIN"/>
    <property type="match status" value="1"/>
</dbReference>